<organism evidence="1 2">
    <name type="scientific">Dactylonectria macrodidyma</name>
    <dbReference type="NCBI Taxonomy" id="307937"/>
    <lineage>
        <taxon>Eukaryota</taxon>
        <taxon>Fungi</taxon>
        <taxon>Dikarya</taxon>
        <taxon>Ascomycota</taxon>
        <taxon>Pezizomycotina</taxon>
        <taxon>Sordariomycetes</taxon>
        <taxon>Hypocreomycetidae</taxon>
        <taxon>Hypocreales</taxon>
        <taxon>Nectriaceae</taxon>
        <taxon>Dactylonectria</taxon>
    </lineage>
</organism>
<evidence type="ECO:0000313" key="2">
    <source>
        <dbReference type="Proteomes" id="UP000738349"/>
    </source>
</evidence>
<proteinExistence type="predicted"/>
<feature type="non-terminal residue" evidence="1">
    <location>
        <position position="1"/>
    </location>
</feature>
<dbReference type="OrthoDB" id="5150811at2759"/>
<name>A0A9P9I7B9_9HYPO</name>
<comment type="caution">
    <text evidence="1">The sequence shown here is derived from an EMBL/GenBank/DDBJ whole genome shotgun (WGS) entry which is preliminary data.</text>
</comment>
<feature type="non-terminal residue" evidence="1">
    <location>
        <position position="83"/>
    </location>
</feature>
<dbReference type="Proteomes" id="UP000738349">
    <property type="component" value="Unassembled WGS sequence"/>
</dbReference>
<dbReference type="EMBL" id="JAGMUV010000050">
    <property type="protein sequence ID" value="KAH7109682.1"/>
    <property type="molecule type" value="Genomic_DNA"/>
</dbReference>
<dbReference type="AlphaFoldDB" id="A0A9P9I7B9"/>
<dbReference type="SUPFAM" id="SSF46689">
    <property type="entry name" value="Homeodomain-like"/>
    <property type="match status" value="1"/>
</dbReference>
<evidence type="ECO:0000313" key="1">
    <source>
        <dbReference type="EMBL" id="KAH7109682.1"/>
    </source>
</evidence>
<dbReference type="InterPro" id="IPR009057">
    <property type="entry name" value="Homeodomain-like_sf"/>
</dbReference>
<gene>
    <name evidence="1" type="ORF">EDB81DRAFT_607409</name>
</gene>
<accession>A0A9P9I7B9</accession>
<sequence>FGQIISGNRKPNHEFSPEAKGAMLAMLEAGRSERDVAEEFSTTHSTVQQIHKRFITDHTVENKKRKGRPHVLTNTEKRYIIRM</sequence>
<reference evidence="1" key="1">
    <citation type="journal article" date="2021" name="Nat. Commun.">
        <title>Genetic determinants of endophytism in the Arabidopsis root mycobiome.</title>
        <authorList>
            <person name="Mesny F."/>
            <person name="Miyauchi S."/>
            <person name="Thiergart T."/>
            <person name="Pickel B."/>
            <person name="Atanasova L."/>
            <person name="Karlsson M."/>
            <person name="Huettel B."/>
            <person name="Barry K.W."/>
            <person name="Haridas S."/>
            <person name="Chen C."/>
            <person name="Bauer D."/>
            <person name="Andreopoulos W."/>
            <person name="Pangilinan J."/>
            <person name="LaButti K."/>
            <person name="Riley R."/>
            <person name="Lipzen A."/>
            <person name="Clum A."/>
            <person name="Drula E."/>
            <person name="Henrissat B."/>
            <person name="Kohler A."/>
            <person name="Grigoriev I.V."/>
            <person name="Martin F.M."/>
            <person name="Hacquard S."/>
        </authorList>
    </citation>
    <scope>NUCLEOTIDE SEQUENCE</scope>
    <source>
        <strain evidence="1">MPI-CAGE-AT-0147</strain>
    </source>
</reference>
<keyword evidence="2" id="KW-1185">Reference proteome</keyword>
<protein>
    <submittedName>
        <fullName evidence="1">Uncharacterized protein</fullName>
    </submittedName>
</protein>